<dbReference type="InterPro" id="IPR027417">
    <property type="entry name" value="P-loop_NTPase"/>
</dbReference>
<keyword evidence="6" id="KW-0046">Antibiotic resistance</keyword>
<evidence type="ECO:0000313" key="9">
    <source>
        <dbReference type="Proteomes" id="UP001614394"/>
    </source>
</evidence>
<comment type="caution">
    <text evidence="8">The sequence shown here is derived from an EMBL/GenBank/DDBJ whole genome shotgun (WGS) entry which is preliminary data.</text>
</comment>
<dbReference type="InterPro" id="IPR003593">
    <property type="entry name" value="AAA+_ATPase"/>
</dbReference>
<keyword evidence="5 8" id="KW-0067">ATP-binding</keyword>
<evidence type="ECO:0000256" key="5">
    <source>
        <dbReference type="ARBA" id="ARBA00022840"/>
    </source>
</evidence>
<protein>
    <submittedName>
        <fullName evidence="8">ABC transporter ATP-binding protein</fullName>
    </submittedName>
</protein>
<dbReference type="SUPFAM" id="SSF52540">
    <property type="entry name" value="P-loop containing nucleoside triphosphate hydrolases"/>
    <property type="match status" value="1"/>
</dbReference>
<name>A0ABW8C1H1_9ACTN</name>
<evidence type="ECO:0000256" key="1">
    <source>
        <dbReference type="ARBA" id="ARBA00004202"/>
    </source>
</evidence>
<organism evidence="8 9">
    <name type="scientific">Streptomyces fildesensis</name>
    <dbReference type="NCBI Taxonomy" id="375757"/>
    <lineage>
        <taxon>Bacteria</taxon>
        <taxon>Bacillati</taxon>
        <taxon>Actinomycetota</taxon>
        <taxon>Actinomycetes</taxon>
        <taxon>Kitasatosporales</taxon>
        <taxon>Streptomycetaceae</taxon>
        <taxon>Streptomyces</taxon>
    </lineage>
</organism>
<dbReference type="PROSITE" id="PS00211">
    <property type="entry name" value="ABC_TRANSPORTER_1"/>
    <property type="match status" value="1"/>
</dbReference>
<proteinExistence type="inferred from homology"/>
<dbReference type="SMART" id="SM00382">
    <property type="entry name" value="AAA"/>
    <property type="match status" value="1"/>
</dbReference>
<dbReference type="InterPro" id="IPR003439">
    <property type="entry name" value="ABC_transporter-like_ATP-bd"/>
</dbReference>
<dbReference type="Gene3D" id="3.40.50.300">
    <property type="entry name" value="P-loop containing nucleotide triphosphate hydrolases"/>
    <property type="match status" value="1"/>
</dbReference>
<feature type="domain" description="ABC transporter" evidence="7">
    <location>
        <begin position="12"/>
        <end position="238"/>
    </location>
</feature>
<dbReference type="RefSeq" id="WP_399646982.1">
    <property type="nucleotide sequence ID" value="NZ_JBITYG010000002.1"/>
</dbReference>
<keyword evidence="9" id="KW-1185">Reference proteome</keyword>
<evidence type="ECO:0000256" key="4">
    <source>
        <dbReference type="ARBA" id="ARBA00022741"/>
    </source>
</evidence>
<evidence type="ECO:0000313" key="8">
    <source>
        <dbReference type="EMBL" id="MFI9100267.1"/>
    </source>
</evidence>
<dbReference type="PROSITE" id="PS50893">
    <property type="entry name" value="ABC_TRANSPORTER_2"/>
    <property type="match status" value="1"/>
</dbReference>
<dbReference type="GO" id="GO:0005524">
    <property type="term" value="F:ATP binding"/>
    <property type="evidence" value="ECO:0007669"/>
    <property type="project" value="UniProtKB-KW"/>
</dbReference>
<dbReference type="PANTHER" id="PTHR42711">
    <property type="entry name" value="ABC TRANSPORTER ATP-BINDING PROTEIN"/>
    <property type="match status" value="1"/>
</dbReference>
<comment type="similarity">
    <text evidence="2">Belongs to the ABC transporter superfamily.</text>
</comment>
<sequence>MTSVEAAPGAAVAIEDVHKRYGPVHAVDGVSLTVRRGEFFGILGPNGAGKTTLIEMVEGLRQADSGSVTVLGSAPWPRNTALLQRMGVQTQASAFFTRLTAMEHLRTVGMLYGLLPDAADRALRLVGLTDRPDVRVDDLSGGQRQRLAIATALIHDPELILLDEPTAALDPEARRALWGVLRTLKSEGRTIVHTTHHLDEAEALCDRVAIMAEGRIIALDSPANLIRDLKAPTRVLVPADRITVERALAIDGADAAVLDGGEVVIETRSAGRVLIAVGEIAGLDAVQTRTATLEDAYLELTGSEHRL</sequence>
<keyword evidence="4" id="KW-0547">Nucleotide-binding</keyword>
<evidence type="ECO:0000259" key="7">
    <source>
        <dbReference type="PROSITE" id="PS50893"/>
    </source>
</evidence>
<dbReference type="Proteomes" id="UP001614394">
    <property type="component" value="Unassembled WGS sequence"/>
</dbReference>
<dbReference type="InterPro" id="IPR050763">
    <property type="entry name" value="ABC_transporter_ATP-binding"/>
</dbReference>
<keyword evidence="3" id="KW-0813">Transport</keyword>
<gene>
    <name evidence="8" type="ORF">ACIGXA_07060</name>
</gene>
<evidence type="ECO:0000256" key="2">
    <source>
        <dbReference type="ARBA" id="ARBA00005417"/>
    </source>
</evidence>
<dbReference type="EMBL" id="JBITYG010000002">
    <property type="protein sequence ID" value="MFI9100267.1"/>
    <property type="molecule type" value="Genomic_DNA"/>
</dbReference>
<reference evidence="8 9" key="1">
    <citation type="submission" date="2024-10" db="EMBL/GenBank/DDBJ databases">
        <title>The Natural Products Discovery Center: Release of the First 8490 Sequenced Strains for Exploring Actinobacteria Biosynthetic Diversity.</title>
        <authorList>
            <person name="Kalkreuter E."/>
            <person name="Kautsar S.A."/>
            <person name="Yang D."/>
            <person name="Bader C.D."/>
            <person name="Teijaro C.N."/>
            <person name="Fluegel L."/>
            <person name="Davis C.M."/>
            <person name="Simpson J.R."/>
            <person name="Lauterbach L."/>
            <person name="Steele A.D."/>
            <person name="Gui C."/>
            <person name="Meng S."/>
            <person name="Li G."/>
            <person name="Viehrig K."/>
            <person name="Ye F."/>
            <person name="Su P."/>
            <person name="Kiefer A.F."/>
            <person name="Nichols A."/>
            <person name="Cepeda A.J."/>
            <person name="Yan W."/>
            <person name="Fan B."/>
            <person name="Jiang Y."/>
            <person name="Adhikari A."/>
            <person name="Zheng C.-J."/>
            <person name="Schuster L."/>
            <person name="Cowan T.M."/>
            <person name="Smanski M.J."/>
            <person name="Chevrette M.G."/>
            <person name="De Carvalho L.P.S."/>
            <person name="Shen B."/>
        </authorList>
    </citation>
    <scope>NUCLEOTIDE SEQUENCE [LARGE SCALE GENOMIC DNA]</scope>
    <source>
        <strain evidence="8 9">NPDC053399</strain>
    </source>
</reference>
<evidence type="ECO:0000256" key="6">
    <source>
        <dbReference type="ARBA" id="ARBA00023251"/>
    </source>
</evidence>
<accession>A0ABW8C1H1</accession>
<dbReference type="PANTHER" id="PTHR42711:SF5">
    <property type="entry name" value="ABC TRANSPORTER ATP-BINDING PROTEIN NATA"/>
    <property type="match status" value="1"/>
</dbReference>
<comment type="subcellular location">
    <subcellularLocation>
        <location evidence="1">Cell membrane</location>
        <topology evidence="1">Peripheral membrane protein</topology>
    </subcellularLocation>
</comment>
<dbReference type="InterPro" id="IPR017871">
    <property type="entry name" value="ABC_transporter-like_CS"/>
</dbReference>
<evidence type="ECO:0000256" key="3">
    <source>
        <dbReference type="ARBA" id="ARBA00022448"/>
    </source>
</evidence>
<dbReference type="CDD" id="cd03230">
    <property type="entry name" value="ABC_DR_subfamily_A"/>
    <property type="match status" value="1"/>
</dbReference>
<dbReference type="Pfam" id="PF00005">
    <property type="entry name" value="ABC_tran"/>
    <property type="match status" value="1"/>
</dbReference>